<proteinExistence type="predicted"/>
<dbReference type="AlphaFoldDB" id="A0A3M7T1W8"/>
<accession>A0A3M7T1W8</accession>
<evidence type="ECO:0000313" key="1">
    <source>
        <dbReference type="EMBL" id="RNA41935.1"/>
    </source>
</evidence>
<comment type="caution">
    <text evidence="1">The sequence shown here is derived from an EMBL/GenBank/DDBJ whole genome shotgun (WGS) entry which is preliminary data.</text>
</comment>
<keyword evidence="2" id="KW-1185">Reference proteome</keyword>
<dbReference type="Proteomes" id="UP000276133">
    <property type="component" value="Unassembled WGS sequence"/>
</dbReference>
<name>A0A3M7T1W8_BRAPC</name>
<dbReference type="EMBL" id="REGN01000433">
    <property type="protein sequence ID" value="RNA41935.1"/>
    <property type="molecule type" value="Genomic_DNA"/>
</dbReference>
<protein>
    <recommendedName>
        <fullName evidence="3">C2H2-type domain-containing protein</fullName>
    </recommendedName>
</protein>
<evidence type="ECO:0008006" key="3">
    <source>
        <dbReference type="Google" id="ProtNLM"/>
    </source>
</evidence>
<reference evidence="1 2" key="1">
    <citation type="journal article" date="2018" name="Sci. Rep.">
        <title>Genomic signatures of local adaptation to the degree of environmental predictability in rotifers.</title>
        <authorList>
            <person name="Franch-Gras L."/>
            <person name="Hahn C."/>
            <person name="Garcia-Roger E.M."/>
            <person name="Carmona M.J."/>
            <person name="Serra M."/>
            <person name="Gomez A."/>
        </authorList>
    </citation>
    <scope>NUCLEOTIDE SEQUENCE [LARGE SCALE GENOMIC DNA]</scope>
    <source>
        <strain evidence="1">HYR1</strain>
    </source>
</reference>
<sequence length="64" mass="7744">MLHNKRRQIGANEFKTSKLPENHESIETIKETLINKRDPVKCELCGEYFEKRRKKYSYEQKTLD</sequence>
<gene>
    <name evidence="1" type="ORF">BpHYR1_012737</name>
</gene>
<evidence type="ECO:0000313" key="2">
    <source>
        <dbReference type="Proteomes" id="UP000276133"/>
    </source>
</evidence>
<organism evidence="1 2">
    <name type="scientific">Brachionus plicatilis</name>
    <name type="common">Marine rotifer</name>
    <name type="synonym">Brachionus muelleri</name>
    <dbReference type="NCBI Taxonomy" id="10195"/>
    <lineage>
        <taxon>Eukaryota</taxon>
        <taxon>Metazoa</taxon>
        <taxon>Spiralia</taxon>
        <taxon>Gnathifera</taxon>
        <taxon>Rotifera</taxon>
        <taxon>Eurotatoria</taxon>
        <taxon>Monogononta</taxon>
        <taxon>Pseudotrocha</taxon>
        <taxon>Ploima</taxon>
        <taxon>Brachionidae</taxon>
        <taxon>Brachionus</taxon>
    </lineage>
</organism>